<dbReference type="GO" id="GO:0071897">
    <property type="term" value="P:DNA biosynthetic process"/>
    <property type="evidence" value="ECO:0007669"/>
    <property type="project" value="UniProtKB-ARBA"/>
</dbReference>
<dbReference type="EMBL" id="CAKOGL010000031">
    <property type="protein sequence ID" value="CAH2108317.1"/>
    <property type="molecule type" value="Genomic_DNA"/>
</dbReference>
<comment type="caution">
    <text evidence="2">The sequence shown here is derived from an EMBL/GenBank/DDBJ whole genome shotgun (WGS) entry which is preliminary data.</text>
</comment>
<keyword evidence="3" id="KW-1185">Reference proteome</keyword>
<name>A0AAU9V944_EUPED</name>
<protein>
    <recommendedName>
        <fullName evidence="1">Reverse transcriptase domain-containing protein</fullName>
    </recommendedName>
</protein>
<dbReference type="InterPro" id="IPR043502">
    <property type="entry name" value="DNA/RNA_pol_sf"/>
</dbReference>
<dbReference type="Pfam" id="PF00078">
    <property type="entry name" value="RVT_1"/>
    <property type="match status" value="1"/>
</dbReference>
<dbReference type="SUPFAM" id="SSF56672">
    <property type="entry name" value="DNA/RNA polymerases"/>
    <property type="match status" value="1"/>
</dbReference>
<sequence length="292" mass="33204">MPKQFALAKILQNAGIGEIKKVKYVNPYKIRLETNNSWAEKIEECKEFTDRGWRIQRAMEVSLCYGVIKDVDIDLKDEDILNKILCPEPATLISVCRLKRREHSSEGNIWKPSESTIVQAEINAKKNISHSNKKYKKEKEADYQRQAPIDIGAPSTWAEEEQQEEKKKRDVTFNELLSRLQEILFLRGVSMQTKVISMSLAQGDPLSPILFNIITANICKSINNIHISQFADDFVLYTISDFLDEGKSQLQAALTMLTNLLSNIGLEISPSKSTFWLANIGLKVNLSLITEL</sequence>
<reference evidence="2" key="1">
    <citation type="submission" date="2022-03" db="EMBL/GenBank/DDBJ databases">
        <authorList>
            <person name="Tunstrom K."/>
        </authorList>
    </citation>
    <scope>NUCLEOTIDE SEQUENCE</scope>
</reference>
<dbReference type="AlphaFoldDB" id="A0AAU9V944"/>
<evidence type="ECO:0000259" key="1">
    <source>
        <dbReference type="PROSITE" id="PS50878"/>
    </source>
</evidence>
<gene>
    <name evidence="2" type="ORF">EEDITHA_LOCUS22264</name>
</gene>
<organism evidence="2 3">
    <name type="scientific">Euphydryas editha</name>
    <name type="common">Edith's checkerspot</name>
    <dbReference type="NCBI Taxonomy" id="104508"/>
    <lineage>
        <taxon>Eukaryota</taxon>
        <taxon>Metazoa</taxon>
        <taxon>Ecdysozoa</taxon>
        <taxon>Arthropoda</taxon>
        <taxon>Hexapoda</taxon>
        <taxon>Insecta</taxon>
        <taxon>Pterygota</taxon>
        <taxon>Neoptera</taxon>
        <taxon>Endopterygota</taxon>
        <taxon>Lepidoptera</taxon>
        <taxon>Glossata</taxon>
        <taxon>Ditrysia</taxon>
        <taxon>Papilionoidea</taxon>
        <taxon>Nymphalidae</taxon>
        <taxon>Nymphalinae</taxon>
        <taxon>Euphydryas</taxon>
    </lineage>
</organism>
<dbReference type="Proteomes" id="UP001153954">
    <property type="component" value="Unassembled WGS sequence"/>
</dbReference>
<dbReference type="PROSITE" id="PS50878">
    <property type="entry name" value="RT_POL"/>
    <property type="match status" value="1"/>
</dbReference>
<evidence type="ECO:0000313" key="2">
    <source>
        <dbReference type="EMBL" id="CAH2108317.1"/>
    </source>
</evidence>
<dbReference type="InterPro" id="IPR043128">
    <property type="entry name" value="Rev_trsase/Diguanyl_cyclase"/>
</dbReference>
<evidence type="ECO:0000313" key="3">
    <source>
        <dbReference type="Proteomes" id="UP001153954"/>
    </source>
</evidence>
<proteinExistence type="predicted"/>
<accession>A0AAU9V944</accession>
<dbReference type="InterPro" id="IPR000477">
    <property type="entry name" value="RT_dom"/>
</dbReference>
<feature type="domain" description="Reverse transcriptase" evidence="1">
    <location>
        <begin position="1"/>
        <end position="292"/>
    </location>
</feature>
<dbReference type="Gene3D" id="3.30.70.270">
    <property type="match status" value="1"/>
</dbReference>